<keyword evidence="2" id="KW-1185">Reference proteome</keyword>
<dbReference type="AlphaFoldDB" id="A0A448WE78"/>
<gene>
    <name evidence="1" type="ORF">PXEA_LOCUS3101</name>
</gene>
<name>A0A448WE78_9PLAT</name>
<dbReference type="OrthoDB" id="10262720at2759"/>
<protein>
    <submittedName>
        <fullName evidence="1">Uncharacterized protein</fullName>
    </submittedName>
</protein>
<sequence length="81" mass="8833">MGDHYNITSVTTKGVAQLVGRRLSNGRVDVRGVKAHFNLDYSGILVLTGVDVLFIPRDGVAAEPQKIEEQEKSTFQIESGC</sequence>
<organism evidence="1 2">
    <name type="scientific">Protopolystoma xenopodis</name>
    <dbReference type="NCBI Taxonomy" id="117903"/>
    <lineage>
        <taxon>Eukaryota</taxon>
        <taxon>Metazoa</taxon>
        <taxon>Spiralia</taxon>
        <taxon>Lophotrochozoa</taxon>
        <taxon>Platyhelminthes</taxon>
        <taxon>Monogenea</taxon>
        <taxon>Polyopisthocotylea</taxon>
        <taxon>Polystomatidea</taxon>
        <taxon>Polystomatidae</taxon>
        <taxon>Protopolystoma</taxon>
    </lineage>
</organism>
<comment type="caution">
    <text evidence="1">The sequence shown here is derived from an EMBL/GenBank/DDBJ whole genome shotgun (WGS) entry which is preliminary data.</text>
</comment>
<evidence type="ECO:0000313" key="1">
    <source>
        <dbReference type="EMBL" id="VEL09661.1"/>
    </source>
</evidence>
<proteinExistence type="predicted"/>
<evidence type="ECO:0000313" key="2">
    <source>
        <dbReference type="Proteomes" id="UP000784294"/>
    </source>
</evidence>
<dbReference type="Proteomes" id="UP000784294">
    <property type="component" value="Unassembled WGS sequence"/>
</dbReference>
<dbReference type="EMBL" id="CAAALY010006894">
    <property type="protein sequence ID" value="VEL09661.1"/>
    <property type="molecule type" value="Genomic_DNA"/>
</dbReference>
<reference evidence="1" key="1">
    <citation type="submission" date="2018-11" db="EMBL/GenBank/DDBJ databases">
        <authorList>
            <consortium name="Pathogen Informatics"/>
        </authorList>
    </citation>
    <scope>NUCLEOTIDE SEQUENCE</scope>
</reference>
<accession>A0A448WE78</accession>